<protein>
    <submittedName>
        <fullName evidence="3">ATP-binding protein</fullName>
    </submittedName>
</protein>
<accession>A0A391P3G4</accession>
<reference evidence="4" key="1">
    <citation type="submission" date="2018-09" db="EMBL/GenBank/DDBJ databases">
        <title>Draft Genome Sequence of Mediterraneibacter sp. KCTC 15684.</title>
        <authorList>
            <person name="Kim J.S."/>
            <person name="Han K.I."/>
            <person name="Suh M.K."/>
            <person name="Lee K.C."/>
            <person name="Eom M.K."/>
            <person name="Lee J.H."/>
            <person name="Park S.H."/>
            <person name="Kang S.W."/>
            <person name="Park J.E."/>
            <person name="Oh B.S."/>
            <person name="Yu S.Y."/>
            <person name="Choi S.H."/>
            <person name="Lee D.H."/>
            <person name="Yoon H."/>
            <person name="Kim B."/>
            <person name="Yang S.J."/>
            <person name="Lee J.S."/>
        </authorList>
    </citation>
    <scope>NUCLEOTIDE SEQUENCE [LARGE SCALE GENOMIC DNA]</scope>
    <source>
        <strain evidence="4">KCTC 15684</strain>
    </source>
</reference>
<feature type="transmembrane region" description="Helical" evidence="1">
    <location>
        <begin position="182"/>
        <end position="204"/>
    </location>
</feature>
<feature type="domain" description="Sensor histidine kinase NatK-like C-terminal" evidence="2">
    <location>
        <begin position="325"/>
        <end position="423"/>
    </location>
</feature>
<sequence>MLLSVLSAIHMVTTLLFGVYISASILGILMNRKNILCLLAFSAITGLCSSASYLFLGNAQAEQLYPFLIHLPLILFFTLFYHCSLILSGIAVFTAYLCCQISNWIGIAARELSGQLWIYYVVRIGITLVIFVFLFRYMPQIMRRLTQKSTKIQLIFGLVPFVYYLFDYVTSVYTSLLYSGRAVVAEFLGFILCISYLMFLCLYFHQYEENLEEKQRYSLLKMKRSQSEKELIALQRSRQTISLMRHDLRHYLAGISALLENGETQKAREFIQEILQTSDRTILKSYSRNETVNLILSFQEDTVSSKKIQLITTLELPEVLPVSDVDLTTILSNALENAIHATSMLPETDRKIQLSMRIANDKLLLSIQNPFLVRPEIVDGLPQTSKKGHGLGTRSIWYTVERLHGNCQFSVEGEEFILRIILPLHNPD</sequence>
<keyword evidence="1" id="KW-0472">Membrane</keyword>
<gene>
    <name evidence="3" type="ORF">KGMB01110_25610</name>
</gene>
<dbReference type="EMBL" id="BHGK01000001">
    <property type="protein sequence ID" value="GCA68125.1"/>
    <property type="molecule type" value="Genomic_DNA"/>
</dbReference>
<organism evidence="3 4">
    <name type="scientific">Mediterraneibacter butyricigenes</name>
    <dbReference type="NCBI Taxonomy" id="2316025"/>
    <lineage>
        <taxon>Bacteria</taxon>
        <taxon>Bacillati</taxon>
        <taxon>Bacillota</taxon>
        <taxon>Clostridia</taxon>
        <taxon>Lachnospirales</taxon>
        <taxon>Lachnospiraceae</taxon>
        <taxon>Mediterraneibacter</taxon>
    </lineage>
</organism>
<keyword evidence="4" id="KW-1185">Reference proteome</keyword>
<feature type="transmembrane region" description="Helical" evidence="1">
    <location>
        <begin position="117"/>
        <end position="135"/>
    </location>
</feature>
<dbReference type="GO" id="GO:0005524">
    <property type="term" value="F:ATP binding"/>
    <property type="evidence" value="ECO:0007669"/>
    <property type="project" value="UniProtKB-KW"/>
</dbReference>
<feature type="transmembrane region" description="Helical" evidence="1">
    <location>
        <begin position="155"/>
        <end position="176"/>
    </location>
</feature>
<dbReference type="AlphaFoldDB" id="A0A391P3G4"/>
<comment type="caution">
    <text evidence="3">The sequence shown here is derived from an EMBL/GenBank/DDBJ whole genome shotgun (WGS) entry which is preliminary data.</text>
</comment>
<dbReference type="Proteomes" id="UP000265643">
    <property type="component" value="Unassembled WGS sequence"/>
</dbReference>
<feature type="transmembrane region" description="Helical" evidence="1">
    <location>
        <begin position="63"/>
        <end position="80"/>
    </location>
</feature>
<evidence type="ECO:0000313" key="3">
    <source>
        <dbReference type="EMBL" id="GCA68125.1"/>
    </source>
</evidence>
<dbReference type="InterPro" id="IPR032834">
    <property type="entry name" value="NatK-like_C"/>
</dbReference>
<feature type="transmembrane region" description="Helical" evidence="1">
    <location>
        <begin position="85"/>
        <end position="105"/>
    </location>
</feature>
<evidence type="ECO:0000313" key="4">
    <source>
        <dbReference type="Proteomes" id="UP000265643"/>
    </source>
</evidence>
<dbReference type="RefSeq" id="WP_119298781.1">
    <property type="nucleotide sequence ID" value="NZ_BHGK01000001.1"/>
</dbReference>
<keyword evidence="1" id="KW-0812">Transmembrane</keyword>
<evidence type="ECO:0000256" key="1">
    <source>
        <dbReference type="SAM" id="Phobius"/>
    </source>
</evidence>
<keyword evidence="3" id="KW-0067">ATP-binding</keyword>
<dbReference type="CDD" id="cd16935">
    <property type="entry name" value="HATPase_AgrC-ComD-like"/>
    <property type="match status" value="1"/>
</dbReference>
<keyword evidence="1" id="KW-1133">Transmembrane helix</keyword>
<name>A0A391P3G4_9FIRM</name>
<feature type="transmembrane region" description="Helical" evidence="1">
    <location>
        <begin position="36"/>
        <end position="57"/>
    </location>
</feature>
<dbReference type="Gene3D" id="3.30.565.10">
    <property type="entry name" value="Histidine kinase-like ATPase, C-terminal domain"/>
    <property type="match status" value="1"/>
</dbReference>
<dbReference type="Pfam" id="PF14501">
    <property type="entry name" value="HATPase_c_5"/>
    <property type="match status" value="1"/>
</dbReference>
<keyword evidence="3" id="KW-0547">Nucleotide-binding</keyword>
<evidence type="ECO:0000259" key="2">
    <source>
        <dbReference type="Pfam" id="PF14501"/>
    </source>
</evidence>
<feature type="transmembrane region" description="Helical" evidence="1">
    <location>
        <begin position="6"/>
        <end position="29"/>
    </location>
</feature>
<proteinExistence type="predicted"/>
<dbReference type="SUPFAM" id="SSF55874">
    <property type="entry name" value="ATPase domain of HSP90 chaperone/DNA topoisomerase II/histidine kinase"/>
    <property type="match status" value="1"/>
</dbReference>
<dbReference type="InterPro" id="IPR036890">
    <property type="entry name" value="HATPase_C_sf"/>
</dbReference>